<dbReference type="AlphaFoldDB" id="A0A0E9QVM4"/>
<protein>
    <submittedName>
        <fullName evidence="2">Uncharacterized protein</fullName>
    </submittedName>
</protein>
<keyword evidence="1" id="KW-1133">Transmembrane helix</keyword>
<keyword evidence="1" id="KW-0472">Membrane</keyword>
<evidence type="ECO:0000256" key="1">
    <source>
        <dbReference type="SAM" id="Phobius"/>
    </source>
</evidence>
<dbReference type="EMBL" id="GBXM01087703">
    <property type="protein sequence ID" value="JAH20874.1"/>
    <property type="molecule type" value="Transcribed_RNA"/>
</dbReference>
<sequence length="31" mass="3641">MLERKITCVITVMDLVFVLFMHTYLSCLFSS</sequence>
<accession>A0A0E9QVM4</accession>
<reference evidence="2" key="2">
    <citation type="journal article" date="2015" name="Fish Shellfish Immunol.">
        <title>Early steps in the European eel (Anguilla anguilla)-Vibrio vulnificus interaction in the gills: Role of the RtxA13 toxin.</title>
        <authorList>
            <person name="Callol A."/>
            <person name="Pajuelo D."/>
            <person name="Ebbesson L."/>
            <person name="Teles M."/>
            <person name="MacKenzie S."/>
            <person name="Amaro C."/>
        </authorList>
    </citation>
    <scope>NUCLEOTIDE SEQUENCE</scope>
</reference>
<proteinExistence type="predicted"/>
<reference evidence="2" key="1">
    <citation type="submission" date="2014-11" db="EMBL/GenBank/DDBJ databases">
        <authorList>
            <person name="Amaro Gonzalez C."/>
        </authorList>
    </citation>
    <scope>NUCLEOTIDE SEQUENCE</scope>
</reference>
<evidence type="ECO:0000313" key="2">
    <source>
        <dbReference type="EMBL" id="JAH20874.1"/>
    </source>
</evidence>
<name>A0A0E9QVM4_ANGAN</name>
<keyword evidence="1" id="KW-0812">Transmembrane</keyword>
<organism evidence="2">
    <name type="scientific">Anguilla anguilla</name>
    <name type="common">European freshwater eel</name>
    <name type="synonym">Muraena anguilla</name>
    <dbReference type="NCBI Taxonomy" id="7936"/>
    <lineage>
        <taxon>Eukaryota</taxon>
        <taxon>Metazoa</taxon>
        <taxon>Chordata</taxon>
        <taxon>Craniata</taxon>
        <taxon>Vertebrata</taxon>
        <taxon>Euteleostomi</taxon>
        <taxon>Actinopterygii</taxon>
        <taxon>Neopterygii</taxon>
        <taxon>Teleostei</taxon>
        <taxon>Anguilliformes</taxon>
        <taxon>Anguillidae</taxon>
        <taxon>Anguilla</taxon>
    </lineage>
</organism>
<feature type="transmembrane region" description="Helical" evidence="1">
    <location>
        <begin position="7"/>
        <end position="25"/>
    </location>
</feature>